<dbReference type="FunFam" id="3.30.565.10:FF:000010">
    <property type="entry name" value="Sensor histidine kinase RcsC"/>
    <property type="match status" value="1"/>
</dbReference>
<dbReference type="InterPro" id="IPR049870">
    <property type="entry name" value="BvgS-like_periplasmic1"/>
</dbReference>
<dbReference type="Pfam" id="PF00072">
    <property type="entry name" value="Response_reg"/>
    <property type="match status" value="1"/>
</dbReference>
<dbReference type="GO" id="GO:0005524">
    <property type="term" value="F:ATP binding"/>
    <property type="evidence" value="ECO:0007669"/>
    <property type="project" value="UniProtKB-KW"/>
</dbReference>
<dbReference type="InterPro" id="IPR011006">
    <property type="entry name" value="CheY-like_superfamily"/>
</dbReference>
<dbReference type="InterPro" id="IPR049871">
    <property type="entry name" value="BvgS-like_periplasmic2"/>
</dbReference>
<organism evidence="22 23">
    <name type="scientific">Pantoea rodasii</name>
    <dbReference type="NCBI Taxonomy" id="1076549"/>
    <lineage>
        <taxon>Bacteria</taxon>
        <taxon>Pseudomonadati</taxon>
        <taxon>Pseudomonadota</taxon>
        <taxon>Gammaproteobacteria</taxon>
        <taxon>Enterobacterales</taxon>
        <taxon>Erwiniaceae</taxon>
        <taxon>Pantoea</taxon>
    </lineage>
</organism>
<dbReference type="InterPro" id="IPR003594">
    <property type="entry name" value="HATPase_dom"/>
</dbReference>
<dbReference type="PROSITE" id="PS50894">
    <property type="entry name" value="HPT"/>
    <property type="match status" value="1"/>
</dbReference>
<comment type="caution">
    <text evidence="22">The sequence shown here is derived from an EMBL/GenBank/DDBJ whole genome shotgun (WGS) entry which is preliminary data.</text>
</comment>
<evidence type="ECO:0000256" key="17">
    <source>
        <dbReference type="PROSITE-ProRule" id="PRU00169"/>
    </source>
</evidence>
<dbReference type="Pfam" id="PF00512">
    <property type="entry name" value="HisKA"/>
    <property type="match status" value="1"/>
</dbReference>
<dbReference type="Pfam" id="PF01627">
    <property type="entry name" value="Hpt"/>
    <property type="match status" value="1"/>
</dbReference>
<evidence type="ECO:0000256" key="1">
    <source>
        <dbReference type="ARBA" id="ARBA00000085"/>
    </source>
</evidence>
<keyword evidence="8" id="KW-0812">Transmembrane</keyword>
<feature type="domain" description="Histidine kinase" evidence="19">
    <location>
        <begin position="714"/>
        <end position="933"/>
    </location>
</feature>
<dbReference type="InterPro" id="IPR004358">
    <property type="entry name" value="Sig_transdc_His_kin-like_C"/>
</dbReference>
<feature type="domain" description="Response regulatory" evidence="20">
    <location>
        <begin position="955"/>
        <end position="1070"/>
    </location>
</feature>
<dbReference type="SMART" id="SM00388">
    <property type="entry name" value="HisKA"/>
    <property type="match status" value="1"/>
</dbReference>
<accession>A0A0B1R6R0</accession>
<evidence type="ECO:0000256" key="10">
    <source>
        <dbReference type="ARBA" id="ARBA00022741"/>
    </source>
</evidence>
<keyword evidence="12" id="KW-0067">ATP-binding</keyword>
<dbReference type="InterPro" id="IPR005467">
    <property type="entry name" value="His_kinase_dom"/>
</dbReference>
<dbReference type="CDD" id="cd13705">
    <property type="entry name" value="PBP2_BvgS_D1"/>
    <property type="match status" value="1"/>
</dbReference>
<evidence type="ECO:0000259" key="21">
    <source>
        <dbReference type="PROSITE" id="PS50894"/>
    </source>
</evidence>
<evidence type="ECO:0000256" key="7">
    <source>
        <dbReference type="ARBA" id="ARBA00022679"/>
    </source>
</evidence>
<dbReference type="SMART" id="SM00062">
    <property type="entry name" value="PBPb"/>
    <property type="match status" value="2"/>
</dbReference>
<comment type="subcellular location">
    <subcellularLocation>
        <location evidence="2">Cell inner membrane</location>
        <topology evidence="2">Multi-pass membrane protein</topology>
    </subcellularLocation>
</comment>
<feature type="domain" description="HPt" evidence="21">
    <location>
        <begin position="1096"/>
        <end position="1193"/>
    </location>
</feature>
<dbReference type="PANTHER" id="PTHR43047">
    <property type="entry name" value="TWO-COMPONENT HISTIDINE PROTEIN KINASE"/>
    <property type="match status" value="1"/>
</dbReference>
<dbReference type="InterPro" id="IPR003661">
    <property type="entry name" value="HisK_dim/P_dom"/>
</dbReference>
<evidence type="ECO:0000313" key="22">
    <source>
        <dbReference type="EMBL" id="KHJ68304.1"/>
    </source>
</evidence>
<proteinExistence type="predicted"/>
<dbReference type="SUPFAM" id="SSF55874">
    <property type="entry name" value="ATPase domain of HSP90 chaperone/DNA topoisomerase II/histidine kinase"/>
    <property type="match status" value="1"/>
</dbReference>
<dbReference type="AlphaFoldDB" id="A0A0B1R6R0"/>
<comment type="catalytic activity">
    <reaction evidence="1">
        <text>ATP + protein L-histidine = ADP + protein N-phospho-L-histidine.</text>
        <dbReference type="EC" id="2.7.13.3"/>
    </reaction>
</comment>
<feature type="signal peptide" evidence="18">
    <location>
        <begin position="1"/>
        <end position="21"/>
    </location>
</feature>
<keyword evidence="7" id="KW-0808">Transferase</keyword>
<evidence type="ECO:0000256" key="18">
    <source>
        <dbReference type="SAM" id="SignalP"/>
    </source>
</evidence>
<dbReference type="Gene3D" id="3.30.565.10">
    <property type="entry name" value="Histidine kinase-like ATPase, C-terminal domain"/>
    <property type="match status" value="1"/>
</dbReference>
<keyword evidence="13" id="KW-1133">Transmembrane helix</keyword>
<keyword evidence="4" id="KW-1003">Cell membrane</keyword>
<dbReference type="EMBL" id="JTJJ01000033">
    <property type="protein sequence ID" value="KHJ68304.1"/>
    <property type="molecule type" value="Genomic_DNA"/>
</dbReference>
<dbReference type="InterPro" id="IPR001638">
    <property type="entry name" value="Solute-binding_3/MltF_N"/>
</dbReference>
<dbReference type="SMART" id="SM00448">
    <property type="entry name" value="REC"/>
    <property type="match status" value="1"/>
</dbReference>
<evidence type="ECO:0000256" key="5">
    <source>
        <dbReference type="ARBA" id="ARBA00022519"/>
    </source>
</evidence>
<name>A0A0B1R6R0_9GAMM</name>
<dbReference type="CDD" id="cd17546">
    <property type="entry name" value="REC_hyHK_CKI1_RcsC-like"/>
    <property type="match status" value="1"/>
</dbReference>
<keyword evidence="5" id="KW-0997">Cell inner membrane</keyword>
<evidence type="ECO:0000259" key="20">
    <source>
        <dbReference type="PROSITE" id="PS50110"/>
    </source>
</evidence>
<reference evidence="22 23" key="1">
    <citation type="submission" date="2014-11" db="EMBL/GenBank/DDBJ databases">
        <title>Genome sequencing of Pantoea rodasii ND03.</title>
        <authorList>
            <person name="Muhamad Yunos N.Y."/>
            <person name="Chan K.-G."/>
        </authorList>
    </citation>
    <scope>NUCLEOTIDE SEQUENCE [LARGE SCALE GENOMIC DNA]</scope>
    <source>
        <strain evidence="22 23">ND03</strain>
    </source>
</reference>
<evidence type="ECO:0000256" key="2">
    <source>
        <dbReference type="ARBA" id="ARBA00004429"/>
    </source>
</evidence>
<dbReference type="InterPro" id="IPR036097">
    <property type="entry name" value="HisK_dim/P_sf"/>
</dbReference>
<feature type="modified residue" description="4-aspartylphosphate" evidence="17">
    <location>
        <position position="1004"/>
    </location>
</feature>
<dbReference type="Gene3D" id="3.30.450.20">
    <property type="entry name" value="PAS domain"/>
    <property type="match status" value="1"/>
</dbReference>
<keyword evidence="15" id="KW-0472">Membrane</keyword>
<evidence type="ECO:0000256" key="9">
    <source>
        <dbReference type="ARBA" id="ARBA00022729"/>
    </source>
</evidence>
<dbReference type="SUPFAM" id="SSF47226">
    <property type="entry name" value="Histidine-containing phosphotransfer domain, HPT domain"/>
    <property type="match status" value="1"/>
</dbReference>
<dbReference type="GO" id="GO:0000155">
    <property type="term" value="F:phosphorelay sensor kinase activity"/>
    <property type="evidence" value="ECO:0007669"/>
    <property type="project" value="InterPro"/>
</dbReference>
<evidence type="ECO:0000256" key="4">
    <source>
        <dbReference type="ARBA" id="ARBA00022475"/>
    </source>
</evidence>
<evidence type="ECO:0000256" key="8">
    <source>
        <dbReference type="ARBA" id="ARBA00022692"/>
    </source>
</evidence>
<evidence type="ECO:0000256" key="12">
    <source>
        <dbReference type="ARBA" id="ARBA00022840"/>
    </source>
</evidence>
<evidence type="ECO:0000313" key="23">
    <source>
        <dbReference type="Proteomes" id="UP000030853"/>
    </source>
</evidence>
<dbReference type="InterPro" id="IPR035965">
    <property type="entry name" value="PAS-like_dom_sf"/>
</dbReference>
<dbReference type="InterPro" id="IPR001789">
    <property type="entry name" value="Sig_transdc_resp-reg_receiver"/>
</dbReference>
<protein>
    <recommendedName>
        <fullName evidence="3">histidine kinase</fullName>
        <ecNumber evidence="3">2.7.13.3</ecNumber>
    </recommendedName>
</protein>
<dbReference type="InterPro" id="IPR036641">
    <property type="entry name" value="HPT_dom_sf"/>
</dbReference>
<keyword evidence="10" id="KW-0547">Nucleotide-binding</keyword>
<dbReference type="Gene3D" id="1.10.287.130">
    <property type="match status" value="1"/>
</dbReference>
<evidence type="ECO:0000256" key="13">
    <source>
        <dbReference type="ARBA" id="ARBA00022989"/>
    </source>
</evidence>
<gene>
    <name evidence="22" type="ORF">QU24_09860</name>
</gene>
<dbReference type="SUPFAM" id="SSF53850">
    <property type="entry name" value="Periplasmic binding protein-like II"/>
    <property type="match status" value="2"/>
</dbReference>
<dbReference type="PANTHER" id="PTHR43047:SF72">
    <property type="entry name" value="OSMOSENSING HISTIDINE PROTEIN KINASE SLN1"/>
    <property type="match status" value="1"/>
</dbReference>
<dbReference type="CDD" id="cd00082">
    <property type="entry name" value="HisKA"/>
    <property type="match status" value="1"/>
</dbReference>
<dbReference type="PRINTS" id="PR00344">
    <property type="entry name" value="BCTRLSENSOR"/>
</dbReference>
<dbReference type="RefSeq" id="WP_039330549.1">
    <property type="nucleotide sequence ID" value="NZ_JTJJ01000033.1"/>
</dbReference>
<keyword evidence="11 22" id="KW-0418">Kinase</keyword>
<dbReference type="PROSITE" id="PS50110">
    <property type="entry name" value="RESPONSE_REGULATORY"/>
    <property type="match status" value="1"/>
</dbReference>
<dbReference type="SUPFAM" id="SSF47384">
    <property type="entry name" value="Homodimeric domain of signal transducing histidine kinase"/>
    <property type="match status" value="1"/>
</dbReference>
<evidence type="ECO:0000256" key="6">
    <source>
        <dbReference type="ARBA" id="ARBA00022553"/>
    </source>
</evidence>
<keyword evidence="9 18" id="KW-0732">Signal</keyword>
<evidence type="ECO:0000256" key="3">
    <source>
        <dbReference type="ARBA" id="ARBA00012438"/>
    </source>
</evidence>
<evidence type="ECO:0000256" key="11">
    <source>
        <dbReference type="ARBA" id="ARBA00022777"/>
    </source>
</evidence>
<keyword evidence="6 17" id="KW-0597">Phosphoprotein</keyword>
<dbReference type="Gene3D" id="3.40.190.10">
    <property type="entry name" value="Periplasmic binding protein-like II"/>
    <property type="match status" value="4"/>
</dbReference>
<evidence type="ECO:0000256" key="16">
    <source>
        <dbReference type="PROSITE-ProRule" id="PRU00110"/>
    </source>
</evidence>
<dbReference type="CDD" id="cd16922">
    <property type="entry name" value="HATPase_EvgS-ArcB-TorS-like"/>
    <property type="match status" value="1"/>
</dbReference>
<dbReference type="SUPFAM" id="SSF55785">
    <property type="entry name" value="PYP-like sensor domain (PAS domain)"/>
    <property type="match status" value="1"/>
</dbReference>
<dbReference type="InterPro" id="IPR008207">
    <property type="entry name" value="Sig_transdc_His_kin_Hpt_dom"/>
</dbReference>
<keyword evidence="14" id="KW-0902">Two-component regulatory system</keyword>
<feature type="chain" id="PRO_5002080665" description="histidine kinase" evidence="18">
    <location>
        <begin position="22"/>
        <end position="1200"/>
    </location>
</feature>
<dbReference type="SMART" id="SM00387">
    <property type="entry name" value="HATPase_c"/>
    <property type="match status" value="1"/>
</dbReference>
<evidence type="ECO:0000259" key="19">
    <source>
        <dbReference type="PROSITE" id="PS50109"/>
    </source>
</evidence>
<dbReference type="GO" id="GO:0009927">
    <property type="term" value="F:histidine phosphotransfer kinase activity"/>
    <property type="evidence" value="ECO:0007669"/>
    <property type="project" value="TreeGrafter"/>
</dbReference>
<dbReference type="GO" id="GO:0005886">
    <property type="term" value="C:plasma membrane"/>
    <property type="evidence" value="ECO:0007669"/>
    <property type="project" value="UniProtKB-SubCell"/>
</dbReference>
<dbReference type="EC" id="2.7.13.3" evidence="3"/>
<dbReference type="Pfam" id="PF00497">
    <property type="entry name" value="SBP_bac_3"/>
    <property type="match status" value="2"/>
</dbReference>
<dbReference type="Proteomes" id="UP000030853">
    <property type="component" value="Unassembled WGS sequence"/>
</dbReference>
<dbReference type="Gene3D" id="1.20.120.160">
    <property type="entry name" value="HPT domain"/>
    <property type="match status" value="1"/>
</dbReference>
<dbReference type="InterPro" id="IPR036890">
    <property type="entry name" value="HATPase_C_sf"/>
</dbReference>
<dbReference type="CDD" id="cd13707">
    <property type="entry name" value="PBP2_BvgS_D2"/>
    <property type="match status" value="1"/>
</dbReference>
<evidence type="ECO:0000256" key="14">
    <source>
        <dbReference type="ARBA" id="ARBA00023012"/>
    </source>
</evidence>
<dbReference type="PROSITE" id="PS50109">
    <property type="entry name" value="HIS_KIN"/>
    <property type="match status" value="1"/>
</dbReference>
<evidence type="ECO:0000256" key="15">
    <source>
        <dbReference type="ARBA" id="ARBA00023136"/>
    </source>
</evidence>
<sequence>MLKFAYLLTLFFSLFILPAQAEESRMMQIFSREQIIPLTFTLSDNDWRWLGKKREIKVGVYSPDNPPFNLTSDANTLEGLSADYTKLVLHHLGLQIKTHYFPSRSAAFDALQQGALDMLVTGAGNQETPPELLLSQSVVDDFPAMVSQENRLSARQDEPAQLHIALQRGYLSDAWVESRYPEAKITRYPSALSALASVAFGENEVFIGNLTSASYLIERNYASTLSVVRIFERTDAGHRFVFLAANAPLLRAVNKVINAIPQQQHQALFHQWGQSLPASLAAQPQLFNDSERRWLRQHKVLRVVINPLDAPFTLKDRQNSFNGMTADLLRLIHLRTGLNFKMVEASSVNDMLDKLSSHQAEFAGSLTYSAQREDRALFSRPYVYPPYVLVSKDSLGSPNSLSEITTLAITPQHELTQWLTENYPHIKLVNVENASIALQMVNEGRVDSAVNNLISARYMIDRYFSNRLQISARLGEHPARIAFAIGRENPELLSILNKALAALSPRDISQLTMKWQGTPDVKLDTWLAYRHEFYWLAGIFALLVITTLFWNYHLHRAIRQRKEAQARLQEQAAFQETLFNGTPVPIYVINSAGELTNKNPAWSHFFADEYSHISQLPLSDTAHPLHTICHAHMTLLAEQTSRVMPPQRGQIDNGRERREVIHRAEAFRDHYGNIAGLICSWQDVTEHERLTRALSLARERAEQANRTKSTFLATMSHEIRTPISAIIGLLELAVTDRQQQCDKESVRVAYESAQSLMGLIGDILDMAKIESGKLEFTTEWVSFEKLAEPVVRVFSGLARQKGLLLHYHIDALHPDEIHVDPMRLRQILSNLISNAIKFTEHGSVEVQIRSQPREDDQIQLEMIVQDTGIGISEVEQQLIFNPYEQSASGKKQSGTGLGLAICEQMVAMMGGCITLHSQPGRGTRISVHIPLSSRKALDIPVEAVSQQECCNLPLTILTVDDHPANRLLLKRQLTRLGHNVIEAENGEQALWLWQENTVDLVITDCSMPVMDGFALTRQLRQKQRGPLTIMGLTANAQPEERLRCLDAGMDDCLFKPLRLPQLDAILHNIPRSAAATTSKHLKLHQLLDLNALRDLAHHDAEMLERLLSATREENLRDMQFAYTSCDKGDWLALERSLHRLAGSVQIIGALDIAAQCRKLEEACVTPIEAVDIKQMLDETLSCVQLLNQAIQNFIQEQRAL</sequence>
<feature type="modified residue" description="Phosphohistidine" evidence="16">
    <location>
        <position position="1138"/>
    </location>
</feature>
<dbReference type="Gene3D" id="3.40.50.2300">
    <property type="match status" value="1"/>
</dbReference>
<dbReference type="Pfam" id="PF02518">
    <property type="entry name" value="HATPase_c"/>
    <property type="match status" value="1"/>
</dbReference>
<dbReference type="SUPFAM" id="SSF52172">
    <property type="entry name" value="CheY-like"/>
    <property type="match status" value="1"/>
</dbReference>